<proteinExistence type="inferred from homology"/>
<keyword evidence="21" id="KW-1185">Reference proteome</keyword>
<evidence type="ECO:0000256" key="16">
    <source>
        <dbReference type="ARBA" id="ARBA00023209"/>
    </source>
</evidence>
<feature type="transmembrane region" description="Helical" evidence="19">
    <location>
        <begin position="206"/>
        <end position="225"/>
    </location>
</feature>
<evidence type="ECO:0000256" key="4">
    <source>
        <dbReference type="ARBA" id="ARBA00005189"/>
    </source>
</evidence>
<dbReference type="Proteomes" id="UP000002440">
    <property type="component" value="Chromosome"/>
</dbReference>
<keyword evidence="13 19" id="KW-1133">Transmembrane helix</keyword>
<dbReference type="Pfam" id="PF01148">
    <property type="entry name" value="CTP_transf_1"/>
    <property type="match status" value="1"/>
</dbReference>
<comment type="catalytic activity">
    <reaction evidence="1 18">
        <text>a 1,2-diacyl-sn-glycero-3-phosphate + CTP + H(+) = a CDP-1,2-diacyl-sn-glycerol + diphosphate</text>
        <dbReference type="Rhea" id="RHEA:16229"/>
        <dbReference type="ChEBI" id="CHEBI:15378"/>
        <dbReference type="ChEBI" id="CHEBI:33019"/>
        <dbReference type="ChEBI" id="CHEBI:37563"/>
        <dbReference type="ChEBI" id="CHEBI:58332"/>
        <dbReference type="ChEBI" id="CHEBI:58608"/>
        <dbReference type="EC" id="2.7.7.41"/>
    </reaction>
</comment>
<evidence type="ECO:0000256" key="10">
    <source>
        <dbReference type="ARBA" id="ARBA00022679"/>
    </source>
</evidence>
<organism evidence="20 21">
    <name type="scientific">Methylobacillus flagellatus (strain ATCC 51484 / DSM 6875 / VKM B-1610 / KT)</name>
    <dbReference type="NCBI Taxonomy" id="265072"/>
    <lineage>
        <taxon>Bacteria</taxon>
        <taxon>Pseudomonadati</taxon>
        <taxon>Pseudomonadota</taxon>
        <taxon>Betaproteobacteria</taxon>
        <taxon>Nitrosomonadales</taxon>
        <taxon>Methylophilaceae</taxon>
        <taxon>Methylobacillus</taxon>
    </lineage>
</organism>
<comment type="pathway">
    <text evidence="3 18">Phospholipid metabolism; CDP-diacylglycerol biosynthesis; CDP-diacylglycerol from sn-glycerol 3-phosphate: step 3/3.</text>
</comment>
<accession>Q1H144</accession>
<dbReference type="KEGG" id="mfa:Mfla_1525"/>
<dbReference type="RefSeq" id="WP_011479747.1">
    <property type="nucleotide sequence ID" value="NC_007947.1"/>
</dbReference>
<sequence length="276" mass="30878">MLKTRLITAAILIPAFLAALFLLPEPYWSLLMLAGVLIGLWEWAHMAGFKPAVRYLYITASAIAGVFLAFWHGPENAFMQEYALYWGLPLAAAFWIVLVPIWLWRRTRVQNIYLMMLAGWWIVLPLWLALVSLRALSPWLLLSIMLVVWIADSAAYFAGKRFGKRKLAVNISPGKTWEGVLGALVVVSLYGAALCIAFDLNALLIVGFWILTIFSIMGDLLESLIKRQGGFKDSGNLLPGHGGILDRVDGLTSSLPMAAFFLHLPLYYQAWMYSTP</sequence>
<comment type="pathway">
    <text evidence="4">Lipid metabolism.</text>
</comment>
<keyword evidence="8" id="KW-1003">Cell membrane</keyword>
<dbReference type="EMBL" id="CP000284">
    <property type="protein sequence ID" value="ABE49793.1"/>
    <property type="molecule type" value="Genomic_DNA"/>
</dbReference>
<evidence type="ECO:0000256" key="7">
    <source>
        <dbReference type="ARBA" id="ARBA00019373"/>
    </source>
</evidence>
<dbReference type="PANTHER" id="PTHR46382:SF1">
    <property type="entry name" value="PHOSPHATIDATE CYTIDYLYLTRANSFERASE"/>
    <property type="match status" value="1"/>
</dbReference>
<keyword evidence="9" id="KW-0444">Lipid biosynthesis</keyword>
<comment type="similarity">
    <text evidence="5 18">Belongs to the CDS family.</text>
</comment>
<evidence type="ECO:0000256" key="6">
    <source>
        <dbReference type="ARBA" id="ARBA00012487"/>
    </source>
</evidence>
<evidence type="ECO:0000256" key="13">
    <source>
        <dbReference type="ARBA" id="ARBA00022989"/>
    </source>
</evidence>
<feature type="transmembrane region" description="Helical" evidence="19">
    <location>
        <begin position="139"/>
        <end position="159"/>
    </location>
</feature>
<feature type="transmembrane region" description="Helical" evidence="19">
    <location>
        <begin position="84"/>
        <end position="104"/>
    </location>
</feature>
<protein>
    <recommendedName>
        <fullName evidence="7 18">Phosphatidate cytidylyltransferase</fullName>
        <ecNumber evidence="6 18">2.7.7.41</ecNumber>
    </recommendedName>
</protein>
<dbReference type="EC" id="2.7.7.41" evidence="6 18"/>
<evidence type="ECO:0000256" key="1">
    <source>
        <dbReference type="ARBA" id="ARBA00001698"/>
    </source>
</evidence>
<name>Q1H144_METFK</name>
<dbReference type="GO" id="GO:0004605">
    <property type="term" value="F:phosphatidate cytidylyltransferase activity"/>
    <property type="evidence" value="ECO:0007669"/>
    <property type="project" value="UniProtKB-EC"/>
</dbReference>
<evidence type="ECO:0000256" key="11">
    <source>
        <dbReference type="ARBA" id="ARBA00022692"/>
    </source>
</evidence>
<dbReference type="GO" id="GO:0016024">
    <property type="term" value="P:CDP-diacylglycerol biosynthetic process"/>
    <property type="evidence" value="ECO:0007669"/>
    <property type="project" value="UniProtKB-UniPathway"/>
</dbReference>
<feature type="transmembrane region" description="Helical" evidence="19">
    <location>
        <begin position="55"/>
        <end position="72"/>
    </location>
</feature>
<dbReference type="eggNOG" id="COG0575">
    <property type="taxonomic scope" value="Bacteria"/>
</dbReference>
<evidence type="ECO:0000256" key="17">
    <source>
        <dbReference type="ARBA" id="ARBA00023264"/>
    </source>
</evidence>
<keyword evidence="12 18" id="KW-0548">Nucleotidyltransferase</keyword>
<dbReference type="UniPathway" id="UPA00557">
    <property type="reaction ID" value="UER00614"/>
</dbReference>
<dbReference type="OrthoDB" id="9799199at2"/>
<reference evidence="20 21" key="1">
    <citation type="submission" date="2006-03" db="EMBL/GenBank/DDBJ databases">
        <title>Complete sequence of Methylobacillus flagellatus KT.</title>
        <authorList>
            <consortium name="US DOE Joint Genome Institute"/>
            <person name="Copeland A."/>
            <person name="Lucas S."/>
            <person name="Lapidus A."/>
            <person name="Barry K."/>
            <person name="Detter J.C."/>
            <person name="Glavina del Rio T."/>
            <person name="Hammon N."/>
            <person name="Israni S."/>
            <person name="Dalin E."/>
            <person name="Tice H."/>
            <person name="Pitluck S."/>
            <person name="Brettin T."/>
            <person name="Bruce D."/>
            <person name="Han C."/>
            <person name="Tapia R."/>
            <person name="Saunders E."/>
            <person name="Gilna P."/>
            <person name="Schmutz J."/>
            <person name="Larimer F."/>
            <person name="Land M."/>
            <person name="Kyrpides N."/>
            <person name="Anderson I."/>
            <person name="Richardson P."/>
        </authorList>
    </citation>
    <scope>NUCLEOTIDE SEQUENCE [LARGE SCALE GENOMIC DNA]</scope>
    <source>
        <strain evidence="21">KT / ATCC 51484 / DSM 6875</strain>
    </source>
</reference>
<feature type="transmembrane region" description="Helical" evidence="19">
    <location>
        <begin position="27"/>
        <end position="43"/>
    </location>
</feature>
<dbReference type="InterPro" id="IPR000374">
    <property type="entry name" value="PC_trans"/>
</dbReference>
<evidence type="ECO:0000256" key="12">
    <source>
        <dbReference type="ARBA" id="ARBA00022695"/>
    </source>
</evidence>
<dbReference type="PROSITE" id="PS01315">
    <property type="entry name" value="CDS"/>
    <property type="match status" value="1"/>
</dbReference>
<evidence type="ECO:0000256" key="14">
    <source>
        <dbReference type="ARBA" id="ARBA00023098"/>
    </source>
</evidence>
<evidence type="ECO:0000256" key="9">
    <source>
        <dbReference type="ARBA" id="ARBA00022516"/>
    </source>
</evidence>
<feature type="transmembrane region" description="Helical" evidence="19">
    <location>
        <begin position="111"/>
        <end position="133"/>
    </location>
</feature>
<evidence type="ECO:0000256" key="19">
    <source>
        <dbReference type="SAM" id="Phobius"/>
    </source>
</evidence>
<comment type="subcellular location">
    <subcellularLocation>
        <location evidence="2">Cell membrane</location>
        <topology evidence="2">Multi-pass membrane protein</topology>
    </subcellularLocation>
</comment>
<keyword evidence="11 18" id="KW-0812">Transmembrane</keyword>
<evidence type="ECO:0000313" key="21">
    <source>
        <dbReference type="Proteomes" id="UP000002440"/>
    </source>
</evidence>
<evidence type="ECO:0000256" key="8">
    <source>
        <dbReference type="ARBA" id="ARBA00022475"/>
    </source>
</evidence>
<evidence type="ECO:0000256" key="15">
    <source>
        <dbReference type="ARBA" id="ARBA00023136"/>
    </source>
</evidence>
<keyword evidence="17" id="KW-1208">Phospholipid metabolism</keyword>
<keyword evidence="10 18" id="KW-0808">Transferase</keyword>
<keyword evidence="16" id="KW-0594">Phospholipid biosynthesis</keyword>
<dbReference type="GO" id="GO:0005886">
    <property type="term" value="C:plasma membrane"/>
    <property type="evidence" value="ECO:0007669"/>
    <property type="project" value="UniProtKB-SubCell"/>
</dbReference>
<keyword evidence="14" id="KW-0443">Lipid metabolism</keyword>
<dbReference type="HOGENOM" id="CLU_037294_1_2_4"/>
<feature type="transmembrane region" description="Helical" evidence="19">
    <location>
        <begin position="180"/>
        <end position="200"/>
    </location>
</feature>
<evidence type="ECO:0000256" key="5">
    <source>
        <dbReference type="ARBA" id="ARBA00010185"/>
    </source>
</evidence>
<dbReference type="AlphaFoldDB" id="Q1H144"/>
<evidence type="ECO:0000256" key="3">
    <source>
        <dbReference type="ARBA" id="ARBA00005119"/>
    </source>
</evidence>
<evidence type="ECO:0000256" key="2">
    <source>
        <dbReference type="ARBA" id="ARBA00004651"/>
    </source>
</evidence>
<dbReference type="STRING" id="265072.Mfla_1525"/>
<dbReference type="PANTHER" id="PTHR46382">
    <property type="entry name" value="PHOSPHATIDATE CYTIDYLYLTRANSFERASE"/>
    <property type="match status" value="1"/>
</dbReference>
<keyword evidence="15 19" id="KW-0472">Membrane</keyword>
<evidence type="ECO:0000313" key="20">
    <source>
        <dbReference type="EMBL" id="ABE49793.1"/>
    </source>
</evidence>
<gene>
    <name evidence="20" type="ordered locus">Mfla_1525</name>
</gene>
<evidence type="ECO:0000256" key="18">
    <source>
        <dbReference type="RuleBase" id="RU003938"/>
    </source>
</evidence>